<evidence type="ECO:0000313" key="2">
    <source>
        <dbReference type="EMBL" id="WWD19466.1"/>
    </source>
</evidence>
<reference evidence="2" key="1">
    <citation type="submission" date="2017-08" db="EMBL/GenBank/DDBJ databases">
        <authorList>
            <person name="Cuomo C."/>
            <person name="Billmyre B."/>
            <person name="Heitman J."/>
        </authorList>
    </citation>
    <scope>NUCLEOTIDE SEQUENCE</scope>
    <source>
        <strain evidence="2">CBS 12478</strain>
    </source>
</reference>
<keyword evidence="3" id="KW-1185">Reference proteome</keyword>
<name>A0A5M6BT52_9TREE</name>
<dbReference type="GeneID" id="43590912"/>
<feature type="region of interest" description="Disordered" evidence="1">
    <location>
        <begin position="93"/>
        <end position="148"/>
    </location>
</feature>
<protein>
    <submittedName>
        <fullName evidence="2">Uncharacterized protein</fullName>
    </submittedName>
</protein>
<dbReference type="EMBL" id="CP144057">
    <property type="protein sequence ID" value="WWD19466.1"/>
    <property type="molecule type" value="Genomic_DNA"/>
</dbReference>
<evidence type="ECO:0000256" key="1">
    <source>
        <dbReference type="SAM" id="MobiDB-lite"/>
    </source>
</evidence>
<dbReference type="AlphaFoldDB" id="A0A5M6BT52"/>
<accession>A0A5M6BT52</accession>
<organism evidence="2 3">
    <name type="scientific">Kwoniella shandongensis</name>
    <dbReference type="NCBI Taxonomy" id="1734106"/>
    <lineage>
        <taxon>Eukaryota</taxon>
        <taxon>Fungi</taxon>
        <taxon>Dikarya</taxon>
        <taxon>Basidiomycota</taxon>
        <taxon>Agaricomycotina</taxon>
        <taxon>Tremellomycetes</taxon>
        <taxon>Tremellales</taxon>
        <taxon>Cryptococcaceae</taxon>
        <taxon>Kwoniella</taxon>
    </lineage>
</organism>
<evidence type="ECO:0000313" key="3">
    <source>
        <dbReference type="Proteomes" id="UP000322225"/>
    </source>
</evidence>
<dbReference type="RefSeq" id="XP_031858952.1">
    <property type="nucleotide sequence ID" value="XM_032006749.1"/>
</dbReference>
<dbReference type="KEGG" id="ksn:43590912"/>
<reference evidence="2" key="2">
    <citation type="submission" date="2024-01" db="EMBL/GenBank/DDBJ databases">
        <title>Comparative genomics of Cryptococcus and Kwoniella reveals pathogenesis evolution and contrasting modes of karyotype evolution via chromosome fusion or intercentromeric recombination.</title>
        <authorList>
            <person name="Coelho M.A."/>
            <person name="David-Palma M."/>
            <person name="Shea T."/>
            <person name="Bowers K."/>
            <person name="McGinley-Smith S."/>
            <person name="Mohammad A.W."/>
            <person name="Gnirke A."/>
            <person name="Yurkov A.M."/>
            <person name="Nowrousian M."/>
            <person name="Sun S."/>
            <person name="Cuomo C.A."/>
            <person name="Heitman J."/>
        </authorList>
    </citation>
    <scope>NUCLEOTIDE SEQUENCE</scope>
    <source>
        <strain evidence="2">CBS 12478</strain>
    </source>
</reference>
<dbReference type="OrthoDB" id="5582146at2759"/>
<gene>
    <name evidence="2" type="ORF">CI109_103926</name>
</gene>
<sequence length="458" mass="50254">MALPPPGAVNFTPLLLDHLESHPQLHGWSLDPSLFSVLLLTLIVKRGGLVVDVEQEGVEKVVKVATAMTRHIFSLRTHHVDLDASTLPSEIPLRLLHHPPPPPKNEITPMPSRPSSSLRNPSTLRETHLGNGHAPTPTPTRSSSSHSVGLGINYHHEHIIKSTAELVVPEVLIVTGLEAATSPALIKFCDVLTKRRVEVGEGRWDFEPVVIWVREEGNEVPSWVIDHFMCGINISPEEVELPPPDLHERGVIPPSYIPALSSLLPYTHIHPPLFIHISNLLSAVSSHPSLKSTMTQRAVRAFPEYVKAHRLLSGGFDLPESFIDKALSPPSHLSWRHDAELQRTGTISNRQPALSGDIEAWAGLAGEEPDISQLATEGDEEKGPLEGWYATPANVQGVWGVCMGHRAKKREERKEVMWLMKGGAGGGVDKQQQVKGGNLKMKAGRGADRILDEILRIV</sequence>
<dbReference type="Proteomes" id="UP000322225">
    <property type="component" value="Chromosome 7"/>
</dbReference>
<proteinExistence type="predicted"/>
<feature type="compositionally biased region" description="Low complexity" evidence="1">
    <location>
        <begin position="113"/>
        <end position="124"/>
    </location>
</feature>